<gene>
    <name evidence="2" type="ORF">GN331_05045</name>
</gene>
<evidence type="ECO:0000256" key="1">
    <source>
        <dbReference type="SAM" id="Phobius"/>
    </source>
</evidence>
<proteinExistence type="predicted"/>
<dbReference type="RefSeq" id="WP_156640756.1">
    <property type="nucleotide sequence ID" value="NZ_WOXT01000001.1"/>
</dbReference>
<dbReference type="EMBL" id="WOXT01000001">
    <property type="protein sequence ID" value="MUV13572.1"/>
    <property type="molecule type" value="Genomic_DNA"/>
</dbReference>
<keyword evidence="1" id="KW-0472">Membrane</keyword>
<keyword evidence="3" id="KW-1185">Reference proteome</keyword>
<keyword evidence="1" id="KW-0812">Transmembrane</keyword>
<accession>A0A7C9HLA1</accession>
<evidence type="ECO:0000313" key="2">
    <source>
        <dbReference type="EMBL" id="MUV13572.1"/>
    </source>
</evidence>
<comment type="caution">
    <text evidence="2">The sequence shown here is derived from an EMBL/GenBank/DDBJ whole genome shotgun (WGS) entry which is preliminary data.</text>
</comment>
<dbReference type="Proteomes" id="UP000479692">
    <property type="component" value="Unassembled WGS sequence"/>
</dbReference>
<feature type="transmembrane region" description="Helical" evidence="1">
    <location>
        <begin position="6"/>
        <end position="25"/>
    </location>
</feature>
<dbReference type="AlphaFoldDB" id="A0A7C9HLA1"/>
<organism evidence="2 3">
    <name type="scientific">Noviluteimonas gilva</name>
    <dbReference type="NCBI Taxonomy" id="2682097"/>
    <lineage>
        <taxon>Bacteria</taxon>
        <taxon>Pseudomonadati</taxon>
        <taxon>Pseudomonadota</taxon>
        <taxon>Gammaproteobacteria</taxon>
        <taxon>Lysobacterales</taxon>
        <taxon>Lysobacteraceae</taxon>
        <taxon>Noviluteimonas</taxon>
    </lineage>
</organism>
<reference evidence="2 3" key="1">
    <citation type="submission" date="2019-12" db="EMBL/GenBank/DDBJ databases">
        <authorList>
            <person name="Xu J."/>
        </authorList>
    </citation>
    <scope>NUCLEOTIDE SEQUENCE [LARGE SCALE GENOMIC DNA]</scope>
    <source>
        <strain evidence="2 3">HX-5-24</strain>
    </source>
</reference>
<name>A0A7C9HLA1_9GAMM</name>
<sequence length="67" mass="7438">MGDYLSFGLGAVTAAVGVIVWLVRLEGRLNVQVAKQEATDKRVDGLEERIVAQLDRIENRLDTLARQ</sequence>
<keyword evidence="1" id="KW-1133">Transmembrane helix</keyword>
<evidence type="ECO:0000313" key="3">
    <source>
        <dbReference type="Proteomes" id="UP000479692"/>
    </source>
</evidence>
<protein>
    <submittedName>
        <fullName evidence="2">Uncharacterized protein</fullName>
    </submittedName>
</protein>